<evidence type="ECO:0000313" key="2">
    <source>
        <dbReference type="Proteomes" id="UP000326091"/>
    </source>
</evidence>
<sequence>MIEECNIPIIISGRRTNTDLKFKFVLANPMTGKVKKSVFYPSSRSINKHFVI</sequence>
<name>A0A5P3ASP4_PHOVU</name>
<dbReference type="AlphaFoldDB" id="A0A5P3ASP4"/>
<evidence type="ECO:0000313" key="1">
    <source>
        <dbReference type="EMBL" id="QEW35878.1"/>
    </source>
</evidence>
<dbReference type="EMBL" id="CP043529">
    <property type="protein sequence ID" value="QEW35878.1"/>
    <property type="molecule type" value="Genomic_DNA"/>
</dbReference>
<dbReference type="Proteomes" id="UP000326091">
    <property type="component" value="Chromosome"/>
</dbReference>
<accession>A0A5P3ASP4</accession>
<proteinExistence type="predicted"/>
<reference evidence="1 2" key="1">
    <citation type="submission" date="2019-09" db="EMBL/GenBank/DDBJ databases">
        <title>Commensal-derived Metabolites Govern Vibrio cholerae Pathogenesis in Host.</title>
        <authorList>
            <person name="Yoon S.S."/>
            <person name="Yoon M.Y."/>
        </authorList>
    </citation>
    <scope>NUCLEOTIDE SEQUENCE [LARGE SCALE GENOMIC DNA]</scope>
    <source>
        <strain evidence="1 2">VIC01</strain>
    </source>
</reference>
<gene>
    <name evidence="1" type="ORF">VIC01_01380</name>
</gene>
<organism evidence="1 2">
    <name type="scientific">Phocaeicola vulgatus</name>
    <name type="common">Bacteroides vulgatus</name>
    <dbReference type="NCBI Taxonomy" id="821"/>
    <lineage>
        <taxon>Bacteria</taxon>
        <taxon>Pseudomonadati</taxon>
        <taxon>Bacteroidota</taxon>
        <taxon>Bacteroidia</taxon>
        <taxon>Bacteroidales</taxon>
        <taxon>Bacteroidaceae</taxon>
        <taxon>Phocaeicola</taxon>
    </lineage>
</organism>
<protein>
    <submittedName>
        <fullName evidence="1">Uncharacterized protein</fullName>
    </submittedName>
</protein>